<feature type="domain" description="Mur ligase C-terminal" evidence="10">
    <location>
        <begin position="325"/>
        <end position="455"/>
    </location>
</feature>
<dbReference type="InterPro" id="IPR050061">
    <property type="entry name" value="MurCDEF_pg_biosynth"/>
</dbReference>
<dbReference type="InterPro" id="IPR000713">
    <property type="entry name" value="Mur_ligase_N"/>
</dbReference>
<dbReference type="InterPro" id="IPR036565">
    <property type="entry name" value="Mur-like_cat_sf"/>
</dbReference>
<proteinExistence type="predicted"/>
<evidence type="ECO:0000313" key="12">
    <source>
        <dbReference type="EMBL" id="RZF22646.1"/>
    </source>
</evidence>
<dbReference type="Proteomes" id="UP000443582">
    <property type="component" value="Unassembled WGS sequence"/>
</dbReference>
<evidence type="ECO:0000256" key="7">
    <source>
        <dbReference type="ARBA" id="ARBA00023306"/>
    </source>
</evidence>
<dbReference type="Gene3D" id="3.40.50.720">
    <property type="entry name" value="NAD(P)-binding Rossmann-like Domain"/>
    <property type="match status" value="1"/>
</dbReference>
<reference evidence="13" key="1">
    <citation type="journal article" date="2019" name="Int. J. Syst. Evol. Microbiol.">
        <title>Halobacteriovorax valvorus sp. nov., a novel prokaryotic predator isolated from coastal seawater of China.</title>
        <authorList>
            <person name="Chen M.-X."/>
        </authorList>
    </citation>
    <scope>NUCLEOTIDE SEQUENCE [LARGE SCALE GENOMIC DNA]</scope>
    <source>
        <strain evidence="13">BL9</strain>
    </source>
</reference>
<dbReference type="PANTHER" id="PTHR43445:SF5">
    <property type="entry name" value="UDP-N-ACETYLMURAMATE--L-ALANYL-GAMMA-D-GLUTAMYL-MESO-2,6-DIAMINOHEPTANDIOATE LIGASE"/>
    <property type="match status" value="1"/>
</dbReference>
<evidence type="ECO:0000259" key="11">
    <source>
        <dbReference type="Pfam" id="PF08245"/>
    </source>
</evidence>
<name>A0ABY0II71_9BACT</name>
<accession>A0ABY0II71</accession>
<evidence type="ECO:0000259" key="9">
    <source>
        <dbReference type="Pfam" id="PF01225"/>
    </source>
</evidence>
<keyword evidence="4" id="KW-0067">ATP-binding</keyword>
<evidence type="ECO:0000256" key="8">
    <source>
        <dbReference type="ARBA" id="ARBA00023316"/>
    </source>
</evidence>
<keyword evidence="8" id="KW-0961">Cell wall biogenesis/degradation</keyword>
<organism evidence="12 13">
    <name type="scientific">Halobacteriovorax vibrionivorans</name>
    <dbReference type="NCBI Taxonomy" id="2152716"/>
    <lineage>
        <taxon>Bacteria</taxon>
        <taxon>Pseudomonadati</taxon>
        <taxon>Bdellovibrionota</taxon>
        <taxon>Bacteriovoracia</taxon>
        <taxon>Bacteriovoracales</taxon>
        <taxon>Halobacteriovoraceae</taxon>
        <taxon>Halobacteriovorax</taxon>
    </lineage>
</organism>
<evidence type="ECO:0000256" key="6">
    <source>
        <dbReference type="ARBA" id="ARBA00022984"/>
    </source>
</evidence>
<dbReference type="SUPFAM" id="SSF53244">
    <property type="entry name" value="MurD-like peptide ligases, peptide-binding domain"/>
    <property type="match status" value="1"/>
</dbReference>
<dbReference type="SUPFAM" id="SSF53623">
    <property type="entry name" value="MurD-like peptide ligases, catalytic domain"/>
    <property type="match status" value="1"/>
</dbReference>
<comment type="caution">
    <text evidence="12">The sequence shown here is derived from an EMBL/GenBank/DDBJ whole genome shotgun (WGS) entry which is preliminary data.</text>
</comment>
<dbReference type="EMBL" id="QDKL01000001">
    <property type="protein sequence ID" value="RZF22646.1"/>
    <property type="molecule type" value="Genomic_DNA"/>
</dbReference>
<dbReference type="RefSeq" id="WP_114705590.1">
    <property type="nucleotide sequence ID" value="NZ_QDKL01000001.1"/>
</dbReference>
<dbReference type="Pfam" id="PF08245">
    <property type="entry name" value="Mur_ligase_M"/>
    <property type="match status" value="1"/>
</dbReference>
<dbReference type="SUPFAM" id="SSF51984">
    <property type="entry name" value="MurCD N-terminal domain"/>
    <property type="match status" value="1"/>
</dbReference>
<protein>
    <recommendedName>
        <fullName evidence="14">UDP-N-acetylmuramate:L-alanyl-gamma-D-glutamyl-meso-diaminopimelate ligase</fullName>
    </recommendedName>
</protein>
<keyword evidence="7" id="KW-0131">Cell cycle</keyword>
<dbReference type="InterPro" id="IPR004101">
    <property type="entry name" value="Mur_ligase_C"/>
</dbReference>
<evidence type="ECO:0000256" key="1">
    <source>
        <dbReference type="ARBA" id="ARBA00022598"/>
    </source>
</evidence>
<evidence type="ECO:0008006" key="14">
    <source>
        <dbReference type="Google" id="ProtNLM"/>
    </source>
</evidence>
<keyword evidence="13" id="KW-1185">Reference proteome</keyword>
<evidence type="ECO:0000256" key="5">
    <source>
        <dbReference type="ARBA" id="ARBA00022960"/>
    </source>
</evidence>
<keyword evidence="6" id="KW-0573">Peptidoglycan synthesis</keyword>
<sequence length="471" mass="52371">MNLANYMDITKLQDVTNVKKVFFYRICGTGMGAAACLLKESGLEVAGADRMFYPPMSTYLESSGIDIFNLEDENLKDIIKGYDLIVVGNVVARQSDDARMLEELGIPFCSFPAAIGAFVLKNKKVVGVSGTHGKTTTTYFGVQLFEKLGMNPGYLIGGVMDERPPARTGEGEYFFIESDEYDSAYFEKYSKFRSYFINTLIITSLEFDHADIFESIEDIKDEFKAILPEVDEVIACSEWESIKDLKTADKSWSEYSRENVKIINVENGLSTFSMKCSQGEHTFKTNLMGMHNILNLTSIIIVALKAGKTVDEIQEGILDLKMVQRRQEVKGEFNESPIIDDFAHHPTAVTETVSAISLKYPGKKIHAYLEPGSATARSDLFQERFVDSLKDVASATIIKPMRPTTAKGQGDLDVEKLKADLDGIGVKTSIVTELDMLISLIKENSNKDSIQLVMSNSSCLGLWSSEFVKTL</sequence>
<dbReference type="Gene3D" id="3.40.1190.10">
    <property type="entry name" value="Mur-like, catalytic domain"/>
    <property type="match status" value="1"/>
</dbReference>
<keyword evidence="2" id="KW-0132">Cell division</keyword>
<keyword evidence="5" id="KW-0133">Cell shape</keyword>
<dbReference type="InterPro" id="IPR036615">
    <property type="entry name" value="Mur_ligase_C_dom_sf"/>
</dbReference>
<evidence type="ECO:0000313" key="13">
    <source>
        <dbReference type="Proteomes" id="UP000443582"/>
    </source>
</evidence>
<evidence type="ECO:0000256" key="2">
    <source>
        <dbReference type="ARBA" id="ARBA00022618"/>
    </source>
</evidence>
<dbReference type="InterPro" id="IPR013221">
    <property type="entry name" value="Mur_ligase_cen"/>
</dbReference>
<keyword evidence="3" id="KW-0547">Nucleotide-binding</keyword>
<dbReference type="Pfam" id="PF01225">
    <property type="entry name" value="Mur_ligase"/>
    <property type="match status" value="1"/>
</dbReference>
<keyword evidence="1" id="KW-0436">Ligase</keyword>
<dbReference type="Gene3D" id="3.90.190.20">
    <property type="entry name" value="Mur ligase, C-terminal domain"/>
    <property type="match status" value="1"/>
</dbReference>
<feature type="domain" description="Mur ligase central" evidence="11">
    <location>
        <begin position="128"/>
        <end position="302"/>
    </location>
</feature>
<feature type="domain" description="Mur ligase N-terminal catalytic" evidence="9">
    <location>
        <begin position="23"/>
        <end position="119"/>
    </location>
</feature>
<dbReference type="PANTHER" id="PTHR43445">
    <property type="entry name" value="UDP-N-ACETYLMURAMATE--L-ALANINE LIGASE-RELATED"/>
    <property type="match status" value="1"/>
</dbReference>
<dbReference type="Pfam" id="PF02875">
    <property type="entry name" value="Mur_ligase_C"/>
    <property type="match status" value="1"/>
</dbReference>
<gene>
    <name evidence="12" type="ORF">DAY19_02410</name>
</gene>
<evidence type="ECO:0000256" key="3">
    <source>
        <dbReference type="ARBA" id="ARBA00022741"/>
    </source>
</evidence>
<evidence type="ECO:0000256" key="4">
    <source>
        <dbReference type="ARBA" id="ARBA00022840"/>
    </source>
</evidence>
<evidence type="ECO:0000259" key="10">
    <source>
        <dbReference type="Pfam" id="PF02875"/>
    </source>
</evidence>